<evidence type="ECO:0000313" key="3">
    <source>
        <dbReference type="Proteomes" id="UP000001396"/>
    </source>
</evidence>
<organism evidence="2 3">
    <name type="scientific">Heterostelium pallidum (strain ATCC 26659 / Pp 5 / PN500)</name>
    <name type="common">Cellular slime mold</name>
    <name type="synonym">Polysphondylium pallidum</name>
    <dbReference type="NCBI Taxonomy" id="670386"/>
    <lineage>
        <taxon>Eukaryota</taxon>
        <taxon>Amoebozoa</taxon>
        <taxon>Evosea</taxon>
        <taxon>Eumycetozoa</taxon>
        <taxon>Dictyostelia</taxon>
        <taxon>Acytosteliales</taxon>
        <taxon>Acytosteliaceae</taxon>
        <taxon>Heterostelium</taxon>
    </lineage>
</organism>
<feature type="compositionally biased region" description="Basic and acidic residues" evidence="1">
    <location>
        <begin position="162"/>
        <end position="181"/>
    </location>
</feature>
<feature type="compositionally biased region" description="Basic and acidic residues" evidence="1">
    <location>
        <begin position="25"/>
        <end position="42"/>
    </location>
</feature>
<dbReference type="FunCoup" id="D3BHP1">
    <property type="interactions" value="805"/>
</dbReference>
<dbReference type="GeneID" id="31363525"/>
<feature type="region of interest" description="Disordered" evidence="1">
    <location>
        <begin position="141"/>
        <end position="234"/>
    </location>
</feature>
<dbReference type="EMBL" id="ADBJ01000036">
    <property type="protein sequence ID" value="EFA79218.1"/>
    <property type="molecule type" value="Genomic_DNA"/>
</dbReference>
<reference evidence="2 3" key="1">
    <citation type="journal article" date="2011" name="Genome Res.">
        <title>Phylogeny-wide analysis of social amoeba genomes highlights ancient origins for complex intercellular communication.</title>
        <authorList>
            <person name="Heidel A.J."/>
            <person name="Lawal H.M."/>
            <person name="Felder M."/>
            <person name="Schilde C."/>
            <person name="Helps N.R."/>
            <person name="Tunggal B."/>
            <person name="Rivero F."/>
            <person name="John U."/>
            <person name="Schleicher M."/>
            <person name="Eichinger L."/>
            <person name="Platzer M."/>
            <person name="Noegel A.A."/>
            <person name="Schaap P."/>
            <person name="Gloeckner G."/>
        </authorList>
    </citation>
    <scope>NUCLEOTIDE SEQUENCE [LARGE SCALE GENOMIC DNA]</scope>
    <source>
        <strain evidence="3">ATCC 26659 / Pp 5 / PN500</strain>
    </source>
</reference>
<protein>
    <submittedName>
        <fullName evidence="2">Uncharacterized protein</fullName>
    </submittedName>
</protein>
<name>D3BHP1_HETP5</name>
<sequence length="267" mass="31670">MWKRKKDIEGVSNASIVALKSSVLNEERNALSKDESYTERPNKSLKAILHRNSNNNDSGKDNDKDKSTNRGIDERNQKDLDDIKDEQDRLSYENAQRILKEKAKIYEQLVGGKHEKPIDFLNINNEDNSIDFHQKIVDNEKEQELQQEKEKQQHRQQQQYEKLPDDMYHPDIERERMRRLWESQSTDDLEEIDRKEAEAKEKKIASMIKDQEATKLNRTKHQDAKEKEQQQQQSRLKQIELLKKQALLKQKLAASQQKQQQQKDKPL</sequence>
<feature type="compositionally biased region" description="Basic and acidic residues" evidence="1">
    <location>
        <begin position="192"/>
        <end position="229"/>
    </location>
</feature>
<gene>
    <name evidence="2" type="ORF">PPL_08046</name>
</gene>
<feature type="region of interest" description="Disordered" evidence="1">
    <location>
        <begin position="25"/>
        <end position="87"/>
    </location>
</feature>
<keyword evidence="3" id="KW-1185">Reference proteome</keyword>
<proteinExistence type="predicted"/>
<evidence type="ECO:0000313" key="2">
    <source>
        <dbReference type="EMBL" id="EFA79218.1"/>
    </source>
</evidence>
<dbReference type="InParanoid" id="D3BHP1"/>
<feature type="compositionally biased region" description="Basic and acidic residues" evidence="1">
    <location>
        <begin position="141"/>
        <end position="153"/>
    </location>
</feature>
<comment type="caution">
    <text evidence="2">The sequence shown here is derived from an EMBL/GenBank/DDBJ whole genome shotgun (WGS) entry which is preliminary data.</text>
</comment>
<feature type="compositionally biased region" description="Basic and acidic residues" evidence="1">
    <location>
        <begin position="58"/>
        <end position="87"/>
    </location>
</feature>
<dbReference type="RefSeq" id="XP_020431339.1">
    <property type="nucleotide sequence ID" value="XM_020578875.1"/>
</dbReference>
<dbReference type="AlphaFoldDB" id="D3BHP1"/>
<dbReference type="Proteomes" id="UP000001396">
    <property type="component" value="Unassembled WGS sequence"/>
</dbReference>
<accession>D3BHP1</accession>
<evidence type="ECO:0000256" key="1">
    <source>
        <dbReference type="SAM" id="MobiDB-lite"/>
    </source>
</evidence>
<dbReference type="OMA" id="WENEHLL"/>